<evidence type="ECO:0000313" key="1">
    <source>
        <dbReference type="EMBL" id="EJW89727.1"/>
    </source>
</evidence>
<name>J9FJB3_9ZZZZ</name>
<protein>
    <submittedName>
        <fullName evidence="1">Uncharacterized protein</fullName>
    </submittedName>
</protein>
<dbReference type="EMBL" id="AMCI01009301">
    <property type="protein sequence ID" value="EJW89727.1"/>
    <property type="molecule type" value="Genomic_DNA"/>
</dbReference>
<dbReference type="AlphaFoldDB" id="J9FJB3"/>
<reference evidence="1" key="1">
    <citation type="journal article" date="2012" name="PLoS ONE">
        <title>Gene sets for utilization of primary and secondary nutrition supplies in the distal gut of endangered iberian lynx.</title>
        <authorList>
            <person name="Alcaide M."/>
            <person name="Messina E."/>
            <person name="Richter M."/>
            <person name="Bargiela R."/>
            <person name="Peplies J."/>
            <person name="Huws S.A."/>
            <person name="Newbold C.J."/>
            <person name="Golyshin P.N."/>
            <person name="Simon M.A."/>
            <person name="Lopez G."/>
            <person name="Yakimov M.M."/>
            <person name="Ferrer M."/>
        </authorList>
    </citation>
    <scope>NUCLEOTIDE SEQUENCE</scope>
</reference>
<gene>
    <name evidence="1" type="ORF">EVA_22166</name>
</gene>
<feature type="non-terminal residue" evidence="1">
    <location>
        <position position="1"/>
    </location>
</feature>
<comment type="caution">
    <text evidence="1">The sequence shown here is derived from an EMBL/GenBank/DDBJ whole genome shotgun (WGS) entry which is preliminary data.</text>
</comment>
<organism evidence="1">
    <name type="scientific">gut metagenome</name>
    <dbReference type="NCBI Taxonomy" id="749906"/>
    <lineage>
        <taxon>unclassified sequences</taxon>
        <taxon>metagenomes</taxon>
        <taxon>organismal metagenomes</taxon>
    </lineage>
</organism>
<proteinExistence type="predicted"/>
<accession>J9FJB3</accession>
<sequence length="26" mass="3142">LYQNENNMFKLRLVSSFMTMIVCFVI</sequence>